<name>A0A085MMD2_9BILA</name>
<sequence>MFMFGTSIFVIRNVEFPSNCRSSSSVDCASCSFVSMAESRRKEIELVGILDNASATEFLLPVMCRTSLVKDVM</sequence>
<reference evidence="1 2" key="1">
    <citation type="journal article" date="2014" name="Nat. Genet.">
        <title>Genome and transcriptome of the porcine whipworm Trichuris suis.</title>
        <authorList>
            <person name="Jex A.R."/>
            <person name="Nejsum P."/>
            <person name="Schwarz E.M."/>
            <person name="Hu L."/>
            <person name="Young N.D."/>
            <person name="Hall R.S."/>
            <person name="Korhonen P.K."/>
            <person name="Liao S."/>
            <person name="Thamsborg S."/>
            <person name="Xia J."/>
            <person name="Xu P."/>
            <person name="Wang S."/>
            <person name="Scheerlinck J.P."/>
            <person name="Hofmann A."/>
            <person name="Sternberg P.W."/>
            <person name="Wang J."/>
            <person name="Gasser R.B."/>
        </authorList>
    </citation>
    <scope>NUCLEOTIDE SEQUENCE [LARGE SCALE GENOMIC DNA]</scope>
    <source>
        <strain evidence="1">DCEP-RM93M</strain>
    </source>
</reference>
<evidence type="ECO:0000313" key="1">
    <source>
        <dbReference type="EMBL" id="KFD58378.1"/>
    </source>
</evidence>
<gene>
    <name evidence="1" type="ORF">M513_00604</name>
</gene>
<evidence type="ECO:0000313" key="2">
    <source>
        <dbReference type="Proteomes" id="UP000030764"/>
    </source>
</evidence>
<organism evidence="1 2">
    <name type="scientific">Trichuris suis</name>
    <name type="common">pig whipworm</name>
    <dbReference type="NCBI Taxonomy" id="68888"/>
    <lineage>
        <taxon>Eukaryota</taxon>
        <taxon>Metazoa</taxon>
        <taxon>Ecdysozoa</taxon>
        <taxon>Nematoda</taxon>
        <taxon>Enoplea</taxon>
        <taxon>Dorylaimia</taxon>
        <taxon>Trichinellida</taxon>
        <taxon>Trichuridae</taxon>
        <taxon>Trichuris</taxon>
    </lineage>
</organism>
<dbReference type="Proteomes" id="UP000030764">
    <property type="component" value="Unassembled WGS sequence"/>
</dbReference>
<accession>A0A085MMD2</accession>
<keyword evidence="2" id="KW-1185">Reference proteome</keyword>
<dbReference type="AlphaFoldDB" id="A0A085MMD2"/>
<protein>
    <submittedName>
        <fullName evidence="1">Uncharacterized protein</fullName>
    </submittedName>
</protein>
<dbReference type="EMBL" id="KL363184">
    <property type="protein sequence ID" value="KFD58378.1"/>
    <property type="molecule type" value="Genomic_DNA"/>
</dbReference>
<proteinExistence type="predicted"/>